<dbReference type="CDD" id="cd04878">
    <property type="entry name" value="ACT_AHAS"/>
    <property type="match status" value="1"/>
</dbReference>
<dbReference type="InterPro" id="IPR039557">
    <property type="entry name" value="AHAS_ACT"/>
</dbReference>
<dbReference type="PANTHER" id="PTHR30239:SF0">
    <property type="entry name" value="ACETOLACTATE SYNTHASE SMALL SUBUNIT 1, CHLOROPLASTIC"/>
    <property type="match status" value="1"/>
</dbReference>
<evidence type="ECO:0000313" key="10">
    <source>
        <dbReference type="EMBL" id="RGN40306.1"/>
    </source>
</evidence>
<comment type="subunit">
    <text evidence="4 8">Dimer of large and small chains.</text>
</comment>
<dbReference type="InterPro" id="IPR002912">
    <property type="entry name" value="ACT_dom"/>
</dbReference>
<evidence type="ECO:0000256" key="4">
    <source>
        <dbReference type="ARBA" id="ARBA00011744"/>
    </source>
</evidence>
<gene>
    <name evidence="10" type="primary">ilvN</name>
    <name evidence="10" type="ORF">DXB65_01340</name>
</gene>
<protein>
    <recommendedName>
        <fullName evidence="8">Acetolactate synthase small subunit</fullName>
        <shortName evidence="8">AHAS</shortName>
        <shortName evidence="8">ALS</shortName>
        <ecNumber evidence="8">2.2.1.6</ecNumber>
    </recommendedName>
    <alternativeName>
        <fullName evidence="8">Acetohydroxy-acid synthase small subunit</fullName>
    </alternativeName>
</protein>
<dbReference type="InterPro" id="IPR054480">
    <property type="entry name" value="AHAS_small-like_ACT"/>
</dbReference>
<dbReference type="AlphaFoldDB" id="A0A3E5BRQ1"/>
<comment type="function">
    <text evidence="8">Catalyzes the conversion of 2 pyruvate molecules into acetolactate in the first common step of the biosynthetic pathway of the branched-amino acids such as leucine, isoleucine, and valine.</text>
</comment>
<dbReference type="InterPro" id="IPR019455">
    <property type="entry name" value="Acetolactate_synth_ssu_C"/>
</dbReference>
<dbReference type="SUPFAM" id="SSF55021">
    <property type="entry name" value="ACT-like"/>
    <property type="match status" value="2"/>
</dbReference>
<dbReference type="InterPro" id="IPR027271">
    <property type="entry name" value="Acetolactate_synth/TF_NikR_C"/>
</dbReference>
<dbReference type="GO" id="GO:0003984">
    <property type="term" value="F:acetolactate synthase activity"/>
    <property type="evidence" value="ECO:0007669"/>
    <property type="project" value="UniProtKB-UniRule"/>
</dbReference>
<dbReference type="GO" id="GO:1990610">
    <property type="term" value="F:acetolactate synthase regulator activity"/>
    <property type="evidence" value="ECO:0007669"/>
    <property type="project" value="UniProtKB-UniRule"/>
</dbReference>
<dbReference type="GO" id="GO:0005829">
    <property type="term" value="C:cytosol"/>
    <property type="evidence" value="ECO:0007669"/>
    <property type="project" value="TreeGrafter"/>
</dbReference>
<dbReference type="NCBIfam" id="TIGR00119">
    <property type="entry name" value="acolac_sm"/>
    <property type="match status" value="1"/>
</dbReference>
<dbReference type="PROSITE" id="PS51671">
    <property type="entry name" value="ACT"/>
    <property type="match status" value="1"/>
</dbReference>
<dbReference type="InterPro" id="IPR004789">
    <property type="entry name" value="Acetalactate_synth_ssu"/>
</dbReference>
<comment type="pathway">
    <text evidence="2 8">Amino-acid biosynthesis; L-valine biosynthesis; L-valine from pyruvate: step 1/4.</text>
</comment>
<dbReference type="InterPro" id="IPR045865">
    <property type="entry name" value="ACT-like_dom_sf"/>
</dbReference>
<dbReference type="GO" id="GO:0009097">
    <property type="term" value="P:isoleucine biosynthetic process"/>
    <property type="evidence" value="ECO:0007669"/>
    <property type="project" value="UniProtKB-UniRule"/>
</dbReference>
<dbReference type="PANTHER" id="PTHR30239">
    <property type="entry name" value="ACETOLACTATE SYNTHASE SMALL SUBUNIT"/>
    <property type="match status" value="1"/>
</dbReference>
<dbReference type="Gene3D" id="3.30.70.260">
    <property type="match status" value="1"/>
</dbReference>
<evidence type="ECO:0000259" key="9">
    <source>
        <dbReference type="PROSITE" id="PS51671"/>
    </source>
</evidence>
<dbReference type="EC" id="2.2.1.6" evidence="8"/>
<name>A0A3E5BRQ1_9BACE</name>
<keyword evidence="8 10" id="KW-0808">Transferase</keyword>
<reference evidence="10 11" key="1">
    <citation type="submission" date="2018-08" db="EMBL/GenBank/DDBJ databases">
        <title>A genome reference for cultivated species of the human gut microbiota.</title>
        <authorList>
            <person name="Zou Y."/>
            <person name="Xue W."/>
            <person name="Luo G."/>
        </authorList>
    </citation>
    <scope>NUCLEOTIDE SEQUENCE [LARGE SCALE GENOMIC DNA]</scope>
    <source>
        <strain evidence="10 11">OM05-15BH</strain>
    </source>
</reference>
<evidence type="ECO:0000256" key="2">
    <source>
        <dbReference type="ARBA" id="ARBA00005025"/>
    </source>
</evidence>
<evidence type="ECO:0000256" key="7">
    <source>
        <dbReference type="ARBA" id="ARBA00048670"/>
    </source>
</evidence>
<comment type="similarity">
    <text evidence="3 8">Belongs to the acetolactate synthase small subunit family.</text>
</comment>
<dbReference type="RefSeq" id="WP_009130702.1">
    <property type="nucleotide sequence ID" value="NZ_CABKRN010000003.1"/>
</dbReference>
<comment type="pathway">
    <text evidence="1 8">Amino-acid biosynthesis; L-isoleucine biosynthesis; L-isoleucine from 2-oxobutanoate: step 1/4.</text>
</comment>
<evidence type="ECO:0000256" key="3">
    <source>
        <dbReference type="ARBA" id="ARBA00006341"/>
    </source>
</evidence>
<evidence type="ECO:0000313" key="11">
    <source>
        <dbReference type="Proteomes" id="UP000260983"/>
    </source>
</evidence>
<dbReference type="Gene3D" id="3.30.70.1150">
    <property type="entry name" value="ACT-like. Chain A, domain 2"/>
    <property type="match status" value="1"/>
</dbReference>
<dbReference type="Pfam" id="PF10369">
    <property type="entry name" value="ALS_ss_C"/>
    <property type="match status" value="1"/>
</dbReference>
<comment type="catalytic activity">
    <reaction evidence="7 8">
        <text>2 pyruvate + H(+) = (2S)-2-acetolactate + CO2</text>
        <dbReference type="Rhea" id="RHEA:25249"/>
        <dbReference type="ChEBI" id="CHEBI:15361"/>
        <dbReference type="ChEBI" id="CHEBI:15378"/>
        <dbReference type="ChEBI" id="CHEBI:16526"/>
        <dbReference type="ChEBI" id="CHEBI:58476"/>
        <dbReference type="EC" id="2.2.1.6"/>
    </reaction>
</comment>
<feature type="domain" description="ACT" evidence="9">
    <location>
        <begin position="8"/>
        <end position="82"/>
    </location>
</feature>
<keyword evidence="5 8" id="KW-0028">Amino-acid biosynthesis</keyword>
<dbReference type="Proteomes" id="UP000260983">
    <property type="component" value="Unassembled WGS sequence"/>
</dbReference>
<evidence type="ECO:0000256" key="5">
    <source>
        <dbReference type="ARBA" id="ARBA00022605"/>
    </source>
</evidence>
<keyword evidence="6 8" id="KW-0100">Branched-chain amino acid biosynthesis</keyword>
<dbReference type="UniPathway" id="UPA00047">
    <property type="reaction ID" value="UER00055"/>
</dbReference>
<evidence type="ECO:0000256" key="6">
    <source>
        <dbReference type="ARBA" id="ARBA00023304"/>
    </source>
</evidence>
<sequence>MTDKTLYTIIVHSENFAGLLNQVTAVFTRRQINIESLNVSASSIKGVHKYTITAWTDKDTIEKVTKQITKKIDVLQAHYFTDDEIYQHEIALYKITTPTLEEKPEVSKVIRKYNARIVEVNAVFAIVEKNGMGEEITNLYDELRALDCVLQFVRSGRVAITTSCFERVNEYLADREAKYRLKKEKEQDNE</sequence>
<dbReference type="UniPathway" id="UPA00049">
    <property type="reaction ID" value="UER00059"/>
</dbReference>
<dbReference type="GO" id="GO:0009099">
    <property type="term" value="P:L-valine biosynthetic process"/>
    <property type="evidence" value="ECO:0007669"/>
    <property type="project" value="UniProtKB-UniRule"/>
</dbReference>
<proteinExistence type="inferred from homology"/>
<dbReference type="Pfam" id="PF22629">
    <property type="entry name" value="ACT_AHAS_ss"/>
    <property type="match status" value="1"/>
</dbReference>
<evidence type="ECO:0000256" key="8">
    <source>
        <dbReference type="RuleBase" id="RU368092"/>
    </source>
</evidence>
<accession>A0A3E5BRQ1</accession>
<comment type="caution">
    <text evidence="10">The sequence shown here is derived from an EMBL/GenBank/DDBJ whole genome shotgun (WGS) entry which is preliminary data.</text>
</comment>
<evidence type="ECO:0000256" key="1">
    <source>
        <dbReference type="ARBA" id="ARBA00004974"/>
    </source>
</evidence>
<organism evidence="10 11">
    <name type="scientific">Bacteroides oleiciplenus</name>
    <dbReference type="NCBI Taxonomy" id="626931"/>
    <lineage>
        <taxon>Bacteria</taxon>
        <taxon>Pseudomonadati</taxon>
        <taxon>Bacteroidota</taxon>
        <taxon>Bacteroidia</taxon>
        <taxon>Bacteroidales</taxon>
        <taxon>Bacteroidaceae</taxon>
        <taxon>Bacteroides</taxon>
    </lineage>
</organism>
<dbReference type="EMBL" id="QSUL01000001">
    <property type="protein sequence ID" value="RGN40306.1"/>
    <property type="molecule type" value="Genomic_DNA"/>
</dbReference>
<dbReference type="FunFam" id="3.30.70.260:FF:000034">
    <property type="entry name" value="Acetolactate synthase small subunit"/>
    <property type="match status" value="1"/>
</dbReference>